<evidence type="ECO:0000256" key="3">
    <source>
        <dbReference type="ARBA" id="ARBA00023163"/>
    </source>
</evidence>
<dbReference type="EMBL" id="QGQD01000067">
    <property type="protein sequence ID" value="TLC99672.1"/>
    <property type="molecule type" value="Genomic_DNA"/>
</dbReference>
<dbReference type="SUPFAM" id="SSF46689">
    <property type="entry name" value="Homeodomain-like"/>
    <property type="match status" value="2"/>
</dbReference>
<evidence type="ECO:0000313" key="6">
    <source>
        <dbReference type="Proteomes" id="UP000306509"/>
    </source>
</evidence>
<dbReference type="PANTHER" id="PTHR43280">
    <property type="entry name" value="ARAC-FAMILY TRANSCRIPTIONAL REGULATOR"/>
    <property type="match status" value="1"/>
</dbReference>
<dbReference type="SUPFAM" id="SSF51215">
    <property type="entry name" value="Regulatory protein AraC"/>
    <property type="match status" value="1"/>
</dbReference>
<dbReference type="Proteomes" id="UP000306509">
    <property type="component" value="Unassembled WGS sequence"/>
</dbReference>
<evidence type="ECO:0000256" key="2">
    <source>
        <dbReference type="ARBA" id="ARBA00023125"/>
    </source>
</evidence>
<dbReference type="Pfam" id="PF12833">
    <property type="entry name" value="HTH_18"/>
    <property type="match status" value="1"/>
</dbReference>
<dbReference type="InterPro" id="IPR018060">
    <property type="entry name" value="HTH_AraC"/>
</dbReference>
<dbReference type="OrthoDB" id="1650670at2"/>
<keyword evidence="3" id="KW-0804">Transcription</keyword>
<name>A0A4U8Q6H2_9FIRM</name>
<dbReference type="GO" id="GO:0043565">
    <property type="term" value="F:sequence-specific DNA binding"/>
    <property type="evidence" value="ECO:0007669"/>
    <property type="project" value="InterPro"/>
</dbReference>
<reference evidence="5 6" key="1">
    <citation type="journal article" date="2019" name="Anaerobe">
        <title>Detection of Robinsoniella peoriensis in multiple bone samples of a trauma patient.</title>
        <authorList>
            <person name="Schrottner P."/>
            <person name="Hartwich K."/>
            <person name="Bunk B."/>
            <person name="Schober I."/>
            <person name="Helbig S."/>
            <person name="Rudolph W.W."/>
            <person name="Gunzer F."/>
        </authorList>
    </citation>
    <scope>NUCLEOTIDE SEQUENCE [LARGE SCALE GENOMIC DNA]</scope>
    <source>
        <strain evidence="5 6">DSM 106044</strain>
    </source>
</reference>
<proteinExistence type="predicted"/>
<feature type="domain" description="HTH araC/xylS-type" evidence="4">
    <location>
        <begin position="148"/>
        <end position="245"/>
    </location>
</feature>
<dbReference type="PANTHER" id="PTHR43280:SF2">
    <property type="entry name" value="HTH-TYPE TRANSCRIPTIONAL REGULATOR EXSA"/>
    <property type="match status" value="1"/>
</dbReference>
<sequence>MNHEFTLLQSDYTVCSEDWGMTDENALFYRMYYILGGEAYLKKGDQKIRLEPGFFYILPLMKPYTLWHIKEDPLQVLWFHIQIKMDFYIDLGIVKIIENTPMYYILQSLRSFMGQSRYQRETEQLFDIFLTLLNEDLPLQKTDHPAMKSVLDYIDTHLAERITVRDLAAYVGMERSYFSRKFKATFQMSPNQYLYSARLNRAAIALAQGATVSEACQIADYADEKSFSRAFHSYMDISPSTYRKSHIVQP</sequence>
<evidence type="ECO:0000313" key="5">
    <source>
        <dbReference type="EMBL" id="TLC99672.1"/>
    </source>
</evidence>
<dbReference type="GO" id="GO:0003700">
    <property type="term" value="F:DNA-binding transcription factor activity"/>
    <property type="evidence" value="ECO:0007669"/>
    <property type="project" value="InterPro"/>
</dbReference>
<evidence type="ECO:0000256" key="1">
    <source>
        <dbReference type="ARBA" id="ARBA00023015"/>
    </source>
</evidence>
<keyword evidence="6" id="KW-1185">Reference proteome</keyword>
<keyword evidence="2" id="KW-0238">DNA-binding</keyword>
<dbReference type="PROSITE" id="PS01124">
    <property type="entry name" value="HTH_ARAC_FAMILY_2"/>
    <property type="match status" value="1"/>
</dbReference>
<accession>A0A4U8Q6H2</accession>
<gene>
    <name evidence="5" type="primary">btr_12</name>
    <name evidence="5" type="ORF">DSM106044_03464</name>
</gene>
<keyword evidence="1" id="KW-0805">Transcription regulation</keyword>
<dbReference type="InterPro" id="IPR009057">
    <property type="entry name" value="Homeodomain-like_sf"/>
</dbReference>
<organism evidence="5 6">
    <name type="scientific">Robinsoniella peoriensis</name>
    <dbReference type="NCBI Taxonomy" id="180332"/>
    <lineage>
        <taxon>Bacteria</taxon>
        <taxon>Bacillati</taxon>
        <taxon>Bacillota</taxon>
        <taxon>Clostridia</taxon>
        <taxon>Lachnospirales</taxon>
        <taxon>Lachnospiraceae</taxon>
        <taxon>Robinsoniella</taxon>
    </lineage>
</organism>
<dbReference type="STRING" id="180332.GCA_000797495_00625"/>
<dbReference type="InterPro" id="IPR037923">
    <property type="entry name" value="HTH-like"/>
</dbReference>
<dbReference type="SMART" id="SM00342">
    <property type="entry name" value="HTH_ARAC"/>
    <property type="match status" value="1"/>
</dbReference>
<dbReference type="Gene3D" id="1.10.10.60">
    <property type="entry name" value="Homeodomain-like"/>
    <property type="match status" value="2"/>
</dbReference>
<dbReference type="AlphaFoldDB" id="A0A4U8Q6H2"/>
<comment type="caution">
    <text evidence="5">The sequence shown here is derived from an EMBL/GenBank/DDBJ whole genome shotgun (WGS) entry which is preliminary data.</text>
</comment>
<evidence type="ECO:0000259" key="4">
    <source>
        <dbReference type="PROSITE" id="PS01124"/>
    </source>
</evidence>
<protein>
    <submittedName>
        <fullName evidence="5">Bacillibactin transport regulator</fullName>
    </submittedName>
</protein>
<dbReference type="RefSeq" id="WP_070040932.1">
    <property type="nucleotide sequence ID" value="NZ_CABMJZ010000039.1"/>
</dbReference>